<dbReference type="RefSeq" id="WP_095605167.1">
    <property type="nucleotide sequence ID" value="NZ_NSKE01000001.1"/>
</dbReference>
<evidence type="ECO:0000256" key="1">
    <source>
        <dbReference type="SAM" id="Phobius"/>
    </source>
</evidence>
<dbReference type="InterPro" id="IPR007686">
    <property type="entry name" value="YutG/PgpA"/>
</dbReference>
<evidence type="ECO:0000313" key="4">
    <source>
        <dbReference type="Proteomes" id="UP000218831"/>
    </source>
</evidence>
<dbReference type="Proteomes" id="UP000218831">
    <property type="component" value="Unassembled WGS sequence"/>
</dbReference>
<dbReference type="Pfam" id="PF04608">
    <property type="entry name" value="PgpA"/>
    <property type="match status" value="1"/>
</dbReference>
<feature type="transmembrane region" description="Helical" evidence="1">
    <location>
        <begin position="42"/>
        <end position="59"/>
    </location>
</feature>
<dbReference type="InterPro" id="IPR036681">
    <property type="entry name" value="PgpA-like_sf"/>
</dbReference>
<organism evidence="3 4">
    <name type="scientific">Fodinibius salipaludis</name>
    <dbReference type="NCBI Taxonomy" id="2032627"/>
    <lineage>
        <taxon>Bacteria</taxon>
        <taxon>Pseudomonadati</taxon>
        <taxon>Balneolota</taxon>
        <taxon>Balneolia</taxon>
        <taxon>Balneolales</taxon>
        <taxon>Balneolaceae</taxon>
        <taxon>Fodinibius</taxon>
    </lineage>
</organism>
<dbReference type="GO" id="GO:0008962">
    <property type="term" value="F:phosphatidylglycerophosphatase activity"/>
    <property type="evidence" value="ECO:0007669"/>
    <property type="project" value="InterPro"/>
</dbReference>
<protein>
    <submittedName>
        <fullName evidence="3">Phosphatidylglycerophosphatase A</fullName>
    </submittedName>
</protein>
<accession>A0A2A2GGA0</accession>
<dbReference type="OrthoDB" id="9804091at2"/>
<keyword evidence="4" id="KW-1185">Reference proteome</keyword>
<feature type="transmembrane region" description="Helical" evidence="1">
    <location>
        <begin position="79"/>
        <end position="109"/>
    </location>
</feature>
<dbReference type="PIRSF" id="PIRSF006162">
    <property type="entry name" value="PgpA"/>
    <property type="match status" value="1"/>
</dbReference>
<dbReference type="AlphaFoldDB" id="A0A2A2GGA0"/>
<feature type="transmembrane region" description="Helical" evidence="1">
    <location>
        <begin position="130"/>
        <end position="154"/>
    </location>
</feature>
<dbReference type="EMBL" id="NSKE01000001">
    <property type="protein sequence ID" value="PAU95923.1"/>
    <property type="molecule type" value="Genomic_DNA"/>
</dbReference>
<dbReference type="PANTHER" id="PTHR36305">
    <property type="entry name" value="PHOSPHATIDYLGLYCEROPHOSPHATASE A"/>
    <property type="match status" value="1"/>
</dbReference>
<proteinExistence type="predicted"/>
<name>A0A2A2GGA0_9BACT</name>
<keyword evidence="1" id="KW-0812">Transmembrane</keyword>
<feature type="domain" description="YutG/PgpA" evidence="2">
    <location>
        <begin position="8"/>
        <end position="150"/>
    </location>
</feature>
<comment type="caution">
    <text evidence="3">The sequence shown here is derived from an EMBL/GenBank/DDBJ whole genome shotgun (WGS) entry which is preliminary data.</text>
</comment>
<gene>
    <name evidence="3" type="ORF">CK503_00670</name>
</gene>
<evidence type="ECO:0000313" key="3">
    <source>
        <dbReference type="EMBL" id="PAU95923.1"/>
    </source>
</evidence>
<evidence type="ECO:0000259" key="2">
    <source>
        <dbReference type="Pfam" id="PF04608"/>
    </source>
</evidence>
<reference evidence="3 4" key="1">
    <citation type="submission" date="2017-08" db="EMBL/GenBank/DDBJ databases">
        <title>Aliifodinibius alkalisoli sp. nov., isolated from saline alkaline soil.</title>
        <authorList>
            <person name="Liu D."/>
            <person name="Zhang G."/>
        </authorList>
    </citation>
    <scope>NUCLEOTIDE SEQUENCE [LARGE SCALE GENOMIC DNA]</scope>
    <source>
        <strain evidence="3 4">WN023</strain>
    </source>
</reference>
<sequence length="157" mass="17431">MAKLKPILGSFFNAGFLPNAPGTWGSFFALFPIYFVGLYSPWYGMVLLAILFSYITVWVSEECEKEWGGDPSPLVMDEFAGQAVTFIAIPFSGILSQDLLLLLVGFIFFRFFDIQKPLGVNKLQEIPGGWGILVDDLLAGVYALICMQGLLYILDII</sequence>
<dbReference type="InterPro" id="IPR026037">
    <property type="entry name" value="PgpA"/>
</dbReference>
<dbReference type="CDD" id="cd06971">
    <property type="entry name" value="PgpA"/>
    <property type="match status" value="1"/>
</dbReference>
<keyword evidence="1" id="KW-0472">Membrane</keyword>
<dbReference type="GO" id="GO:0006629">
    <property type="term" value="P:lipid metabolic process"/>
    <property type="evidence" value="ECO:0007669"/>
    <property type="project" value="InterPro"/>
</dbReference>
<keyword evidence="1" id="KW-1133">Transmembrane helix</keyword>
<dbReference type="SUPFAM" id="SSF101307">
    <property type="entry name" value="YutG-like"/>
    <property type="match status" value="1"/>
</dbReference>
<feature type="transmembrane region" description="Helical" evidence="1">
    <location>
        <begin position="16"/>
        <end position="35"/>
    </location>
</feature>
<dbReference type="PANTHER" id="PTHR36305:SF1">
    <property type="entry name" value="PHOSPHATIDYLGLYCEROPHOSPHATASE A"/>
    <property type="match status" value="1"/>
</dbReference>